<reference evidence="14" key="1">
    <citation type="journal article" date="2019" name="Mol. Phylogenet. Evol.">
        <title>On the origin of the New World Pyrgomorphidae (Insecta: Orthoptera).</title>
        <authorList>
            <person name="Marino-Perez R."/>
            <person name="Song H."/>
        </authorList>
    </citation>
    <scope>NUCLEOTIDE SEQUENCE</scope>
    <source>
        <tissue evidence="14">Femur muscle</tissue>
    </source>
</reference>
<evidence type="ECO:0000256" key="8">
    <source>
        <dbReference type="ARBA" id="ARBA00022989"/>
    </source>
</evidence>
<keyword evidence="10 12" id="KW-0496">Mitochondrion</keyword>
<comment type="subunit">
    <text evidence="3">F-type ATPases have 2 components, CF(1) - the catalytic core - and CF(0) - the membrane proton channel.</text>
</comment>
<name>A0A516IMU6_9ORTH</name>
<dbReference type="Pfam" id="PF00895">
    <property type="entry name" value="ATP-synt_8"/>
    <property type="match status" value="1"/>
</dbReference>
<keyword evidence="4 12" id="KW-0813">Transport</keyword>
<evidence type="ECO:0000256" key="3">
    <source>
        <dbReference type="ARBA" id="ARBA00011291"/>
    </source>
</evidence>
<accession>A0A516IMU6</accession>
<evidence type="ECO:0000313" key="14">
    <source>
        <dbReference type="EMBL" id="QDP18094.1"/>
    </source>
</evidence>
<comment type="similarity">
    <text evidence="2 12">Belongs to the ATPase protein 8 family.</text>
</comment>
<dbReference type="GO" id="GO:0015078">
    <property type="term" value="F:proton transmembrane transporter activity"/>
    <property type="evidence" value="ECO:0007669"/>
    <property type="project" value="InterPro"/>
</dbReference>
<comment type="subcellular location">
    <subcellularLocation>
        <location evidence="1 12">Mitochondrion membrane</location>
        <topology evidence="1 12">Single-pass membrane protein</topology>
    </subcellularLocation>
</comment>
<organism evidence="14">
    <name type="scientific">Dictyophorus spumans</name>
    <dbReference type="NCBI Taxonomy" id="1661872"/>
    <lineage>
        <taxon>Eukaryota</taxon>
        <taxon>Metazoa</taxon>
        <taxon>Ecdysozoa</taxon>
        <taxon>Arthropoda</taxon>
        <taxon>Hexapoda</taxon>
        <taxon>Insecta</taxon>
        <taxon>Pterygota</taxon>
        <taxon>Neoptera</taxon>
        <taxon>Polyneoptera</taxon>
        <taxon>Orthoptera</taxon>
        <taxon>Caelifera</taxon>
        <taxon>Acrididea</taxon>
        <taxon>Acridomorpha</taxon>
        <taxon>Pyrgomorphoidea</taxon>
        <taxon>Pyrgomorphidae</taxon>
        <taxon>Pyrgomorphinae</taxon>
        <taxon>Dictyophorus</taxon>
    </lineage>
</organism>
<evidence type="ECO:0000256" key="2">
    <source>
        <dbReference type="ARBA" id="ARBA00008892"/>
    </source>
</evidence>
<evidence type="ECO:0000256" key="10">
    <source>
        <dbReference type="ARBA" id="ARBA00023128"/>
    </source>
</evidence>
<dbReference type="GO" id="GO:0015986">
    <property type="term" value="P:proton motive force-driven ATP synthesis"/>
    <property type="evidence" value="ECO:0007669"/>
    <property type="project" value="InterPro"/>
</dbReference>
<gene>
    <name evidence="14" type="primary">atp8</name>
</gene>
<keyword evidence="9 12" id="KW-0406">Ion transport</keyword>
<keyword evidence="6 12" id="KW-0812">Transmembrane</keyword>
<feature type="transmembrane region" description="Helical" evidence="13">
    <location>
        <begin position="12"/>
        <end position="31"/>
    </location>
</feature>
<evidence type="ECO:0000256" key="11">
    <source>
        <dbReference type="ARBA" id="ARBA00023136"/>
    </source>
</evidence>
<sequence length="52" mass="6525">MPQMSPLLWFNLFMMFSITMIMINQIMFFSFNNKMIKMKKKKNNNPKMNWKW</sequence>
<protein>
    <recommendedName>
        <fullName evidence="12">ATP synthase complex subunit 8</fullName>
    </recommendedName>
</protein>
<keyword evidence="7 12" id="KW-0375">Hydrogen ion transport</keyword>
<evidence type="ECO:0000256" key="12">
    <source>
        <dbReference type="RuleBase" id="RU003661"/>
    </source>
</evidence>
<evidence type="ECO:0000256" key="1">
    <source>
        <dbReference type="ARBA" id="ARBA00004304"/>
    </source>
</evidence>
<keyword evidence="11 13" id="KW-0472">Membrane</keyword>
<dbReference type="EMBL" id="MK514106">
    <property type="protein sequence ID" value="QDP18094.1"/>
    <property type="molecule type" value="Genomic_DNA"/>
</dbReference>
<evidence type="ECO:0000256" key="9">
    <source>
        <dbReference type="ARBA" id="ARBA00023065"/>
    </source>
</evidence>
<keyword evidence="8 13" id="KW-1133">Transmembrane helix</keyword>
<evidence type="ECO:0000256" key="13">
    <source>
        <dbReference type="SAM" id="Phobius"/>
    </source>
</evidence>
<evidence type="ECO:0000256" key="6">
    <source>
        <dbReference type="ARBA" id="ARBA00022692"/>
    </source>
</evidence>
<evidence type="ECO:0000256" key="5">
    <source>
        <dbReference type="ARBA" id="ARBA00022547"/>
    </source>
</evidence>
<evidence type="ECO:0000256" key="4">
    <source>
        <dbReference type="ARBA" id="ARBA00022448"/>
    </source>
</evidence>
<dbReference type="AlphaFoldDB" id="A0A516IMU6"/>
<keyword evidence="5 12" id="KW-0138">CF(0)</keyword>
<evidence type="ECO:0000256" key="7">
    <source>
        <dbReference type="ARBA" id="ARBA00022781"/>
    </source>
</evidence>
<dbReference type="GO" id="GO:0031966">
    <property type="term" value="C:mitochondrial membrane"/>
    <property type="evidence" value="ECO:0007669"/>
    <property type="project" value="UniProtKB-SubCell"/>
</dbReference>
<geneLocation type="mitochondrion" evidence="14"/>
<dbReference type="GO" id="GO:0045259">
    <property type="term" value="C:proton-transporting ATP synthase complex"/>
    <property type="evidence" value="ECO:0007669"/>
    <property type="project" value="UniProtKB-KW"/>
</dbReference>
<proteinExistence type="inferred from homology"/>
<dbReference type="InterPro" id="IPR001421">
    <property type="entry name" value="ATP8_metazoa"/>
</dbReference>